<dbReference type="AlphaFoldDB" id="A0ABD6FGT8"/>
<sequence>MKLPRVCLAAPATGQGKTTLAVGLMAALSRQGLVVSGHKVGPDYIDPGYHALATGRPGRNLDPFLVGESSIGPLLAHGARGADIAVVEGVMGLFDGQVGGAGFASTAHVAALTRTPIVLVVDISTASRSIGAVVHGMRTFQPDLMVAGVVLNKAGSPRHAAETAAAVESTGVPVLGVLYQDEKLRVPSRHLGLVPAAERAQAAAALDALAEQIAEHVDLQAVRDLAQSAPDLDVAAWDPADHVRAAGDGAPVVAVAAGRAFTFRYAETTELLEAAGCTVSTFDPSRDRHLPSGTCGLYLGGGFPEVHAAALAENASLRAELRQAVLDGVPTVAECAGLLYLCRSLDGKPMVGALEADAVMTGGLTLAYHRAEFGSDHLLGTAGTPATAHEFHSTVITPAHGDQPMWRVGGRPAGFARPTLAASYLHVHWAGHPDQAQHFADAVHAAHSTHAASPAPPVASPAPPLSASSASAGVDALRHHGDAEIANGMADFAVNVSHLPRPGWLEQALRAGVAESTSYPDAHRARAAVARRHGREIAEVLLTAGAAEAFWLVARARSWKCPVVVHPQFTEPDVALRAAGHRVLHVMCRPDDEFRLDPAAVPDEADLVVVGNPTNPTGRLHARDTLLSLIRPGRVLVVDEAFMDFVPHERETLVSHRLPGVLVIRSLTKMWSMPGIRAGYLAGDPDVLSDLRDHQPPWPVSSPALAAIVATSTSRARGEQERRVQQ</sequence>
<dbReference type="Gene3D" id="3.40.640.10">
    <property type="entry name" value="Type I PLP-dependent aspartate aminotransferase-like (Major domain)"/>
    <property type="match status" value="1"/>
</dbReference>
<dbReference type="HAMAP" id="MF_00027">
    <property type="entry name" value="CobB_CbiA"/>
    <property type="match status" value="1"/>
</dbReference>
<dbReference type="NCBIfam" id="TIGR00379">
    <property type="entry name" value="cobB"/>
    <property type="match status" value="1"/>
</dbReference>
<dbReference type="PROSITE" id="PS51274">
    <property type="entry name" value="GATASE_COBBQ"/>
    <property type="match status" value="1"/>
</dbReference>
<dbReference type="SUPFAM" id="SSF52540">
    <property type="entry name" value="P-loop containing nucleoside triphosphate hydrolases"/>
    <property type="match status" value="1"/>
</dbReference>
<dbReference type="InterPro" id="IPR015421">
    <property type="entry name" value="PyrdxlP-dep_Trfase_major"/>
</dbReference>
<dbReference type="CDD" id="cd03130">
    <property type="entry name" value="GATase1_CobB"/>
    <property type="match status" value="1"/>
</dbReference>
<feature type="domain" description="CobB/CobQ-like glutamine amidotransferase" evidence="11">
    <location>
        <begin position="253"/>
        <end position="432"/>
    </location>
</feature>
<dbReference type="InterPro" id="IPR004839">
    <property type="entry name" value="Aminotransferase_I/II_large"/>
</dbReference>
<evidence type="ECO:0000256" key="5">
    <source>
        <dbReference type="ARBA" id="ARBA00022842"/>
    </source>
</evidence>
<dbReference type="Proteomes" id="UP000249324">
    <property type="component" value="Unassembled WGS sequence"/>
</dbReference>
<evidence type="ECO:0000256" key="2">
    <source>
        <dbReference type="ARBA" id="ARBA00022598"/>
    </source>
</evidence>
<name>A0ABD6FGT8_9PSEU</name>
<evidence type="ECO:0000256" key="6">
    <source>
        <dbReference type="ARBA" id="ARBA00022962"/>
    </source>
</evidence>
<proteinExistence type="inferred from homology"/>
<dbReference type="Gene3D" id="3.90.1150.10">
    <property type="entry name" value="Aspartate Aminotransferase, domain 1"/>
    <property type="match status" value="1"/>
</dbReference>
<dbReference type="Pfam" id="PF07685">
    <property type="entry name" value="GATase_3"/>
    <property type="match status" value="1"/>
</dbReference>
<dbReference type="Pfam" id="PF01656">
    <property type="entry name" value="CbiA"/>
    <property type="match status" value="1"/>
</dbReference>
<dbReference type="Gene3D" id="3.40.50.300">
    <property type="entry name" value="P-loop containing nucleotide triphosphate hydrolases"/>
    <property type="match status" value="1"/>
</dbReference>
<dbReference type="EC" id="2.6.1.-" evidence="7"/>
<feature type="compositionally biased region" description="Pro residues" evidence="8">
    <location>
        <begin position="454"/>
        <end position="464"/>
    </location>
</feature>
<dbReference type="InterPro" id="IPR004838">
    <property type="entry name" value="NHTrfase_class1_PyrdxlP-BS"/>
</dbReference>
<evidence type="ECO:0000256" key="3">
    <source>
        <dbReference type="ARBA" id="ARBA00022741"/>
    </source>
</evidence>
<dbReference type="InterPro" id="IPR002586">
    <property type="entry name" value="CobQ/CobB/MinD/ParA_Nub-bd_dom"/>
</dbReference>
<dbReference type="GO" id="GO:0005524">
    <property type="term" value="F:ATP binding"/>
    <property type="evidence" value="ECO:0007669"/>
    <property type="project" value="UniProtKB-KW"/>
</dbReference>
<evidence type="ECO:0000313" key="13">
    <source>
        <dbReference type="Proteomes" id="UP000249324"/>
    </source>
</evidence>
<evidence type="ECO:0000259" key="10">
    <source>
        <dbReference type="Pfam" id="PF01656"/>
    </source>
</evidence>
<reference evidence="12 13" key="1">
    <citation type="journal article" date="2021" name="BMC Genomics">
        <title>Genome-resolved metagenome and metatranscriptome analyses of thermophilic composting reveal key bacterial players and their metabolic interactions.</title>
        <authorList>
            <person name="Braga L.P.P."/>
            <person name="Pereira R.V."/>
            <person name="Martins L.F."/>
            <person name="Moura L.M.S."/>
            <person name="Sanchez F.B."/>
            <person name="Patane J.S.L."/>
            <person name="da Silva A.M."/>
            <person name="Setubal J.C."/>
        </authorList>
    </citation>
    <scope>NUCLEOTIDE SEQUENCE [LARGE SCALE GENOMIC DNA]</scope>
    <source>
        <strain evidence="12">ZC4RG45</strain>
    </source>
</reference>
<keyword evidence="4" id="KW-0067">ATP-binding</keyword>
<evidence type="ECO:0000256" key="7">
    <source>
        <dbReference type="RuleBase" id="RU000481"/>
    </source>
</evidence>
<dbReference type="CDD" id="cd05388">
    <property type="entry name" value="CobB_N"/>
    <property type="match status" value="1"/>
</dbReference>
<gene>
    <name evidence="12" type="ORF">DIU77_013415</name>
</gene>
<feature type="region of interest" description="Disordered" evidence="8">
    <location>
        <begin position="448"/>
        <end position="467"/>
    </location>
</feature>
<evidence type="ECO:0000259" key="9">
    <source>
        <dbReference type="Pfam" id="PF00155"/>
    </source>
</evidence>
<dbReference type="GO" id="GO:0008483">
    <property type="term" value="F:transaminase activity"/>
    <property type="evidence" value="ECO:0007669"/>
    <property type="project" value="UniProtKB-KW"/>
</dbReference>
<keyword evidence="5" id="KW-0460">Magnesium</keyword>
<keyword evidence="7" id="KW-0808">Transferase</keyword>
<keyword evidence="7" id="KW-0032">Aminotransferase</keyword>
<comment type="cofactor">
    <cofactor evidence="7">
        <name>pyridoxal 5'-phosphate</name>
        <dbReference type="ChEBI" id="CHEBI:597326"/>
    </cofactor>
</comment>
<dbReference type="PANTHER" id="PTHR43873:SF1">
    <property type="entry name" value="COBYRINATE A,C-DIAMIDE SYNTHASE"/>
    <property type="match status" value="1"/>
</dbReference>
<dbReference type="InterPro" id="IPR004484">
    <property type="entry name" value="CbiA/CobB_synth"/>
</dbReference>
<feature type="non-terminal residue" evidence="12">
    <location>
        <position position="726"/>
    </location>
</feature>
<dbReference type="SUPFAM" id="SSF53383">
    <property type="entry name" value="PLP-dependent transferases"/>
    <property type="match status" value="1"/>
</dbReference>
<dbReference type="InterPro" id="IPR015422">
    <property type="entry name" value="PyrdxlP-dep_Trfase_small"/>
</dbReference>
<comment type="caution">
    <text evidence="12">The sequence shown here is derived from an EMBL/GenBank/DDBJ whole genome shotgun (WGS) entry which is preliminary data.</text>
</comment>
<comment type="cofactor">
    <cofactor evidence="1">
        <name>Mg(2+)</name>
        <dbReference type="ChEBI" id="CHEBI:18420"/>
    </cofactor>
</comment>
<keyword evidence="3" id="KW-0547">Nucleotide-binding</keyword>
<keyword evidence="2" id="KW-0436">Ligase</keyword>
<dbReference type="Pfam" id="PF00155">
    <property type="entry name" value="Aminotran_1_2"/>
    <property type="match status" value="1"/>
</dbReference>
<dbReference type="CDD" id="cd00609">
    <property type="entry name" value="AAT_like"/>
    <property type="match status" value="1"/>
</dbReference>
<dbReference type="EMBL" id="QGUI02000183">
    <property type="protein sequence ID" value="MFO7193235.1"/>
    <property type="molecule type" value="Genomic_DNA"/>
</dbReference>
<dbReference type="PANTHER" id="PTHR43873">
    <property type="entry name" value="COBYRINATE A,C-DIAMIDE SYNTHASE"/>
    <property type="match status" value="1"/>
</dbReference>
<organism evidence="12 13">
    <name type="scientific">Thermocrispum agreste</name>
    <dbReference type="NCBI Taxonomy" id="37925"/>
    <lineage>
        <taxon>Bacteria</taxon>
        <taxon>Bacillati</taxon>
        <taxon>Actinomycetota</taxon>
        <taxon>Actinomycetes</taxon>
        <taxon>Pseudonocardiales</taxon>
        <taxon>Pseudonocardiaceae</taxon>
        <taxon>Thermocrispum</taxon>
    </lineage>
</organism>
<dbReference type="GO" id="GO:0016874">
    <property type="term" value="F:ligase activity"/>
    <property type="evidence" value="ECO:0007669"/>
    <property type="project" value="UniProtKB-KW"/>
</dbReference>
<accession>A0ABD6FGT8</accession>
<dbReference type="Gene3D" id="3.40.50.880">
    <property type="match status" value="1"/>
</dbReference>
<dbReference type="PROSITE" id="PS00105">
    <property type="entry name" value="AA_TRANSFER_CLASS_1"/>
    <property type="match status" value="1"/>
</dbReference>
<evidence type="ECO:0000256" key="4">
    <source>
        <dbReference type="ARBA" id="ARBA00022840"/>
    </source>
</evidence>
<feature type="domain" description="CobQ/CobB/MinD/ParA nucleotide binding" evidence="10">
    <location>
        <begin position="7"/>
        <end position="191"/>
    </location>
</feature>
<keyword evidence="6" id="KW-0315">Glutamine amidotransferase</keyword>
<dbReference type="InterPro" id="IPR029062">
    <property type="entry name" value="Class_I_gatase-like"/>
</dbReference>
<dbReference type="SUPFAM" id="SSF52317">
    <property type="entry name" value="Class I glutamine amidotransferase-like"/>
    <property type="match status" value="1"/>
</dbReference>
<dbReference type="NCBIfam" id="NF002204">
    <property type="entry name" value="PRK01077.1"/>
    <property type="match status" value="1"/>
</dbReference>
<comment type="similarity">
    <text evidence="7">Belongs to the class-I pyridoxal-phosphate-dependent aminotransferase family.</text>
</comment>
<protein>
    <recommendedName>
        <fullName evidence="7">Aminotransferase</fullName>
        <ecNumber evidence="7">2.6.1.-</ecNumber>
    </recommendedName>
</protein>
<dbReference type="InterPro" id="IPR015424">
    <property type="entry name" value="PyrdxlP-dep_Trfase"/>
</dbReference>
<dbReference type="InterPro" id="IPR027417">
    <property type="entry name" value="P-loop_NTPase"/>
</dbReference>
<dbReference type="InterPro" id="IPR011698">
    <property type="entry name" value="GATase_3"/>
</dbReference>
<evidence type="ECO:0000313" key="12">
    <source>
        <dbReference type="EMBL" id="MFO7193235.1"/>
    </source>
</evidence>
<evidence type="ECO:0000259" key="11">
    <source>
        <dbReference type="Pfam" id="PF07685"/>
    </source>
</evidence>
<feature type="domain" description="Aminotransferase class I/classII large" evidence="9">
    <location>
        <begin position="515"/>
        <end position="717"/>
    </location>
</feature>
<evidence type="ECO:0000256" key="8">
    <source>
        <dbReference type="SAM" id="MobiDB-lite"/>
    </source>
</evidence>
<evidence type="ECO:0000256" key="1">
    <source>
        <dbReference type="ARBA" id="ARBA00001946"/>
    </source>
</evidence>